<feature type="compositionally biased region" description="Low complexity" evidence="10">
    <location>
        <begin position="1275"/>
        <end position="1284"/>
    </location>
</feature>
<dbReference type="SUPFAM" id="SSF52075">
    <property type="entry name" value="Outer arm dynein light chain 1"/>
    <property type="match status" value="1"/>
</dbReference>
<dbReference type="Gene3D" id="3.80.10.10">
    <property type="entry name" value="Ribonuclease Inhibitor"/>
    <property type="match status" value="2"/>
</dbReference>
<evidence type="ECO:0000256" key="8">
    <source>
        <dbReference type="ARBA" id="ARBA00023204"/>
    </source>
</evidence>
<accession>A0ABQ6N419</accession>
<organism evidence="11 12">
    <name type="scientific">Tetraparma gracilis</name>
    <dbReference type="NCBI Taxonomy" id="2962635"/>
    <lineage>
        <taxon>Eukaryota</taxon>
        <taxon>Sar</taxon>
        <taxon>Stramenopiles</taxon>
        <taxon>Ochrophyta</taxon>
        <taxon>Bolidophyceae</taxon>
        <taxon>Parmales</taxon>
        <taxon>Triparmaceae</taxon>
        <taxon>Tetraparma</taxon>
    </lineage>
</organism>
<gene>
    <name evidence="11" type="ORF">TeGR_g1049</name>
</gene>
<feature type="compositionally biased region" description="Acidic residues" evidence="10">
    <location>
        <begin position="1194"/>
        <end position="1215"/>
    </location>
</feature>
<dbReference type="SUPFAM" id="SSF52058">
    <property type="entry name" value="L domain-like"/>
    <property type="match status" value="2"/>
</dbReference>
<evidence type="ECO:0000313" key="11">
    <source>
        <dbReference type="EMBL" id="GMI39140.1"/>
    </source>
</evidence>
<dbReference type="Proteomes" id="UP001165060">
    <property type="component" value="Unassembled WGS sequence"/>
</dbReference>
<keyword evidence="6" id="KW-0227">DNA damage</keyword>
<dbReference type="SMART" id="SM00028">
    <property type="entry name" value="TPR"/>
    <property type="match status" value="2"/>
</dbReference>
<dbReference type="EMBL" id="BRYB01000858">
    <property type="protein sequence ID" value="GMI39140.1"/>
    <property type="molecule type" value="Genomic_DNA"/>
</dbReference>
<comment type="subcellular location">
    <subcellularLocation>
        <location evidence="1">Chromosome</location>
    </subcellularLocation>
</comment>
<evidence type="ECO:0000256" key="3">
    <source>
        <dbReference type="ARBA" id="ARBA00022454"/>
    </source>
</evidence>
<evidence type="ECO:0000256" key="1">
    <source>
        <dbReference type="ARBA" id="ARBA00004286"/>
    </source>
</evidence>
<evidence type="ECO:0000313" key="12">
    <source>
        <dbReference type="Proteomes" id="UP001165060"/>
    </source>
</evidence>
<keyword evidence="3" id="KW-0158">Chromosome</keyword>
<keyword evidence="8" id="KW-0234">DNA repair</keyword>
<dbReference type="InterPro" id="IPR011990">
    <property type="entry name" value="TPR-like_helical_dom_sf"/>
</dbReference>
<feature type="region of interest" description="Disordered" evidence="10">
    <location>
        <begin position="782"/>
        <end position="802"/>
    </location>
</feature>
<comment type="caution">
    <text evidence="11">The sequence shown here is derived from an EMBL/GenBank/DDBJ whole genome shotgun (WGS) entry which is preliminary data.</text>
</comment>
<dbReference type="Pfam" id="PF13181">
    <property type="entry name" value="TPR_8"/>
    <property type="match status" value="1"/>
</dbReference>
<feature type="non-terminal residue" evidence="11">
    <location>
        <position position="1"/>
    </location>
</feature>
<evidence type="ECO:0000256" key="5">
    <source>
        <dbReference type="ARBA" id="ARBA00022737"/>
    </source>
</evidence>
<feature type="region of interest" description="Disordered" evidence="10">
    <location>
        <begin position="209"/>
        <end position="235"/>
    </location>
</feature>
<dbReference type="InterPro" id="IPR050216">
    <property type="entry name" value="LRR_domain-containing"/>
</dbReference>
<feature type="compositionally biased region" description="Basic and acidic residues" evidence="10">
    <location>
        <begin position="1159"/>
        <end position="1193"/>
    </location>
</feature>
<evidence type="ECO:0000256" key="7">
    <source>
        <dbReference type="ARBA" id="ARBA00022853"/>
    </source>
</evidence>
<dbReference type="PANTHER" id="PTHR48051">
    <property type="match status" value="1"/>
</dbReference>
<dbReference type="Pfam" id="PF13855">
    <property type="entry name" value="LRR_8"/>
    <property type="match status" value="1"/>
</dbReference>
<evidence type="ECO:0000256" key="9">
    <source>
        <dbReference type="PROSITE-ProRule" id="PRU00339"/>
    </source>
</evidence>
<feature type="compositionally biased region" description="Acidic residues" evidence="10">
    <location>
        <begin position="177"/>
        <end position="196"/>
    </location>
</feature>
<feature type="compositionally biased region" description="Low complexity" evidence="10">
    <location>
        <begin position="214"/>
        <end position="235"/>
    </location>
</feature>
<dbReference type="PROSITE" id="PS50005">
    <property type="entry name" value="TPR"/>
    <property type="match status" value="1"/>
</dbReference>
<keyword evidence="9" id="KW-0802">TPR repeat</keyword>
<feature type="repeat" description="TPR" evidence="9">
    <location>
        <begin position="962"/>
        <end position="995"/>
    </location>
</feature>
<dbReference type="SMART" id="SM00369">
    <property type="entry name" value="LRR_TYP"/>
    <property type="match status" value="9"/>
</dbReference>
<dbReference type="InterPro" id="IPR003591">
    <property type="entry name" value="Leu-rich_rpt_typical-subtyp"/>
</dbReference>
<evidence type="ECO:0000256" key="10">
    <source>
        <dbReference type="SAM" id="MobiDB-lite"/>
    </source>
</evidence>
<evidence type="ECO:0000256" key="4">
    <source>
        <dbReference type="ARBA" id="ARBA00022614"/>
    </source>
</evidence>
<evidence type="ECO:0008006" key="13">
    <source>
        <dbReference type="Google" id="ProtNLM"/>
    </source>
</evidence>
<dbReference type="InterPro" id="IPR001611">
    <property type="entry name" value="Leu-rich_rpt"/>
</dbReference>
<reference evidence="11 12" key="1">
    <citation type="journal article" date="2023" name="Commun. Biol.">
        <title>Genome analysis of Parmales, the sister group of diatoms, reveals the evolutionary specialization of diatoms from phago-mixotrophs to photoautotrophs.</title>
        <authorList>
            <person name="Ban H."/>
            <person name="Sato S."/>
            <person name="Yoshikawa S."/>
            <person name="Yamada K."/>
            <person name="Nakamura Y."/>
            <person name="Ichinomiya M."/>
            <person name="Sato N."/>
            <person name="Blanc-Mathieu R."/>
            <person name="Endo H."/>
            <person name="Kuwata A."/>
            <person name="Ogata H."/>
        </authorList>
    </citation>
    <scope>NUCLEOTIDE SEQUENCE [LARGE SCALE GENOMIC DNA]</scope>
</reference>
<keyword evidence="7" id="KW-0156">Chromatin regulator</keyword>
<dbReference type="SMART" id="SM00365">
    <property type="entry name" value="LRR_SD22"/>
    <property type="match status" value="4"/>
</dbReference>
<keyword evidence="12" id="KW-1185">Reference proteome</keyword>
<feature type="compositionally biased region" description="Gly residues" evidence="10">
    <location>
        <begin position="1265"/>
        <end position="1274"/>
    </location>
</feature>
<evidence type="ECO:0000256" key="6">
    <source>
        <dbReference type="ARBA" id="ARBA00022763"/>
    </source>
</evidence>
<protein>
    <recommendedName>
        <fullName evidence="13">Adenylate cyclase</fullName>
    </recommendedName>
</protein>
<dbReference type="PANTHER" id="PTHR48051:SF1">
    <property type="entry name" value="RAS SUPPRESSOR PROTEIN 1"/>
    <property type="match status" value="1"/>
</dbReference>
<keyword evidence="5" id="KW-0677">Repeat</keyword>
<dbReference type="InterPro" id="IPR019734">
    <property type="entry name" value="TPR_rpt"/>
</dbReference>
<dbReference type="SUPFAM" id="SSF48452">
    <property type="entry name" value="TPR-like"/>
    <property type="match status" value="1"/>
</dbReference>
<proteinExistence type="inferred from homology"/>
<name>A0ABQ6N419_9STRA</name>
<feature type="region of interest" description="Disordered" evidence="10">
    <location>
        <begin position="1159"/>
        <end position="1284"/>
    </location>
</feature>
<sequence>KIETVAPTYTGGQAAVMIGSVLRGRLGRRRCRAALVEVLDKVFDPATNAFYYHNRRTKETAYEKSRLWGGEDIDDYNGANEKKRHAAEKAARRTSVSGGRRASISRGNSRGKRPQTSESDASMGDYRPQTGESEWTATDGGETERSEVGETSGDYSDADGITTRATTPGDGIMDTDPIAEEGEGEEEEEGDVESVEGEDAIAAGVVEEAEKAAASRPGTGAAASRPGTGAAASRPVTAASAFSEVPSDAEPEVDFPKLKLDLSGLGADRVSGRVYELTGSLTELNLSHNRLTRISPDMGELVNLVKLDVSHNMIRKLPAELEDLVNLKVLDMSHNQLTSYPPQLYKLGLEVWNVGHNKLEDIPVEIGNLQLLKETKEWEVGIGIMSTLQSYDASYNDLSKWPAQLDKCGNLTDLNLAGNFLDEIPDDAQNNAALMSVDISNNNFEEVPDVVGSWEVLEHFNADNNQISKFPADLQNWGNLRTLSFESNQMAELPDAFQSLVKLERLSFADNTVEKITPFCEKWESLLEFVADRNQLTALPMTMNKWHGLAYLSASRNMLKQVPTTIGQLFKLTKLHFQHNEITSLPGSLGMLMSVTEVDFSDNLIQEIPVEFFRMLKLETVNFSENKILYIPMHIQKLEQMVELNLSRNELTDLPPEICTLSKSLVDVDLSNNGLSELPADFYYLMSLRKIGLASNRFEDMPAQIDLMKGLTSINMSNNPFGARYAKIRNRDTTIKIASAVEAIILKPPDASAEGVEKIVADIDNAKAGVKAYETQKATAVKAEDMDPMDSSVPPPPTTDHKHHFRQAIFQLRLGEKYFKSAERTKNGGLTDAEQAEKDRKAAAERAKKIAASLGGVMGSGEAKRQSQANVEIEGISKVEKGGETVGGAGSVSVGGQTEASDMSVMTKMRLADQEMSLKCAPMFRKAKESLAAAVETFNFCEELWIASRNGVGGYADLSTGVEIYYNRGRCYFLMEDYADSIKDLNKVVGITPNQVPSLLLRGKARINMGQYPQARRDFAKIVNRLRPEGHPEYKEAEELRDECDEGIAGLTNAGVCNVEDERTFEVTSEGIRIRNKVELRKLGVNGRSLKKMHMDKVKAKWKMQKDMQKKHDDGRESEVKHAHARADVARKKAARCKALREKYVEARVAAEKEAIAEKKRQKEERRRKLEARKEEEERFMMMEEERMQREGEAVEEEEEAKVEEDKKDDEEMEEMLALAGRGKSRNKKKREPNPWAAGGSKPGTAKSKGGIKPGTAKGGKKPGTPGGKPGTPGGKPSTPGKRG</sequence>
<dbReference type="PRINTS" id="PR00019">
    <property type="entry name" value="LEURICHRPT"/>
</dbReference>
<comment type="similarity">
    <text evidence="2">Belongs to the Tonsoku family.</text>
</comment>
<feature type="region of interest" description="Disordered" evidence="10">
    <location>
        <begin position="70"/>
        <end position="196"/>
    </location>
</feature>
<dbReference type="Gene3D" id="1.25.40.10">
    <property type="entry name" value="Tetratricopeptide repeat domain"/>
    <property type="match status" value="1"/>
</dbReference>
<evidence type="ECO:0000256" key="2">
    <source>
        <dbReference type="ARBA" id="ARBA00010999"/>
    </source>
</evidence>
<dbReference type="InterPro" id="IPR032675">
    <property type="entry name" value="LRR_dom_sf"/>
</dbReference>
<dbReference type="PROSITE" id="PS51450">
    <property type="entry name" value="LRR"/>
    <property type="match status" value="5"/>
</dbReference>
<keyword evidence="4" id="KW-0433">Leucine-rich repeat</keyword>